<dbReference type="Proteomes" id="UP000014760">
    <property type="component" value="Unassembled WGS sequence"/>
</dbReference>
<proteinExistence type="inferred from homology"/>
<reference evidence="6" key="3">
    <citation type="submission" date="2015-06" db="UniProtKB">
        <authorList>
            <consortium name="EnsemblMetazoa"/>
        </authorList>
    </citation>
    <scope>IDENTIFICATION</scope>
</reference>
<dbReference type="OMA" id="TWDQVSR"/>
<sequence>MAVESGTNRYQVLCYEQVSRLHEVMEDTVPVHGRGNFPTLDIQLKQLVQVVQNKLREDGVKVKDIRLNGGCASFILGCEASTCYNDLDLIFGLEMTSTNDLQKVKTAVLNSLFDFLPDGVSREKMTSCSLKEAYVQKMVKVCNDADRWSLISLSNNRGRNVDLKFVDTMKRQFEFSVDSFQIILDSLLTFYDISQTPMSEHFYPTVVAESVFGNFNVALYHLNKKLIATRNPEEIRGGGLLKYCNLLVREYAPADEVDIKSLERYMCSRFFIDFPDIGQQRVKLENYLANHFIGDDQMKYDYLMTLYSVVDDSTICLMGHERRQTLNLIQQQASHILIQQEQKAYYKQLQMQQFDQQNFSSCPVYDQQSNLIIDQVYYGTSNYQLSPCSSGATSPVSSSDQYYPTYTYVAQSPSPSSTPNSGGQCPYCPKYMQCS</sequence>
<keyword evidence="7" id="KW-1185">Reference proteome</keyword>
<evidence type="ECO:0000313" key="6">
    <source>
        <dbReference type="EnsemblMetazoa" id="CapteP128073"/>
    </source>
</evidence>
<evidence type="ECO:0000256" key="4">
    <source>
        <dbReference type="ARBA" id="ARBA00047933"/>
    </source>
</evidence>
<comment type="similarity">
    <text evidence="1">Belongs to the TENT family.</text>
</comment>
<dbReference type="GO" id="GO:0003723">
    <property type="term" value="F:RNA binding"/>
    <property type="evidence" value="ECO:0007669"/>
    <property type="project" value="TreeGrafter"/>
</dbReference>
<accession>R7TL68</accession>
<evidence type="ECO:0000256" key="2">
    <source>
        <dbReference type="ARBA" id="ARBA00012388"/>
    </source>
</evidence>
<comment type="catalytic activity">
    <reaction evidence="4">
        <text>RNA(n) + ATP = RNA(n)-3'-adenine ribonucleotide + diphosphate</text>
        <dbReference type="Rhea" id="RHEA:11332"/>
        <dbReference type="Rhea" id="RHEA-COMP:14527"/>
        <dbReference type="Rhea" id="RHEA-COMP:17347"/>
        <dbReference type="ChEBI" id="CHEBI:30616"/>
        <dbReference type="ChEBI" id="CHEBI:33019"/>
        <dbReference type="ChEBI" id="CHEBI:140395"/>
        <dbReference type="ChEBI" id="CHEBI:173115"/>
        <dbReference type="EC" id="2.7.7.19"/>
    </reaction>
    <physiologicalReaction direction="left-to-right" evidence="4">
        <dbReference type="Rhea" id="RHEA:11333"/>
    </physiologicalReaction>
</comment>
<protein>
    <recommendedName>
        <fullName evidence="2">polynucleotide adenylyltransferase</fullName>
        <ecNumber evidence="2">2.7.7.19</ecNumber>
    </recommendedName>
</protein>
<dbReference type="EC" id="2.7.7.19" evidence="2"/>
<dbReference type="PANTHER" id="PTHR12974:SF36">
    <property type="entry name" value="POLYNUCLEOTIDE ADENYLYLTRANSFERASE"/>
    <property type="match status" value="1"/>
</dbReference>
<dbReference type="EnsemblMetazoa" id="CapteT128073">
    <property type="protein sequence ID" value="CapteP128073"/>
    <property type="gene ID" value="CapteG128073"/>
</dbReference>
<keyword evidence="3" id="KW-0808">Transferase</keyword>
<dbReference type="InterPro" id="IPR012937">
    <property type="entry name" value="TET5"/>
</dbReference>
<dbReference type="HOGENOM" id="CLU_008115_0_0_1"/>
<evidence type="ECO:0000256" key="1">
    <source>
        <dbReference type="ARBA" id="ARBA00007631"/>
    </source>
</evidence>
<reference evidence="7" key="1">
    <citation type="submission" date="2012-12" db="EMBL/GenBank/DDBJ databases">
        <authorList>
            <person name="Hellsten U."/>
            <person name="Grimwood J."/>
            <person name="Chapman J.A."/>
            <person name="Shapiro H."/>
            <person name="Aerts A."/>
            <person name="Otillar R.P."/>
            <person name="Terry A.Y."/>
            <person name="Boore J.L."/>
            <person name="Simakov O."/>
            <person name="Marletaz F."/>
            <person name="Cho S.-J."/>
            <person name="Edsinger-Gonzales E."/>
            <person name="Havlak P."/>
            <person name="Kuo D.-H."/>
            <person name="Larsson T."/>
            <person name="Lv J."/>
            <person name="Arendt D."/>
            <person name="Savage R."/>
            <person name="Osoegawa K."/>
            <person name="de Jong P."/>
            <person name="Lindberg D.R."/>
            <person name="Seaver E.C."/>
            <person name="Weisblat D.A."/>
            <person name="Putnam N.H."/>
            <person name="Grigoriev I.V."/>
            <person name="Rokhsar D.S."/>
        </authorList>
    </citation>
    <scope>NUCLEOTIDE SEQUENCE</scope>
    <source>
        <strain evidence="7">I ESC-2004</strain>
    </source>
</reference>
<dbReference type="EMBL" id="KB309374">
    <property type="protein sequence ID" value="ELT94593.1"/>
    <property type="molecule type" value="Genomic_DNA"/>
</dbReference>
<dbReference type="GO" id="GO:1990817">
    <property type="term" value="F:poly(A) RNA polymerase activity"/>
    <property type="evidence" value="ECO:0007669"/>
    <property type="project" value="UniProtKB-EC"/>
</dbReference>
<dbReference type="OrthoDB" id="10065073at2759"/>
<dbReference type="Pfam" id="PF07984">
    <property type="entry name" value="NTP_transf_7"/>
    <property type="match status" value="1"/>
</dbReference>
<dbReference type="GO" id="GO:0048255">
    <property type="term" value="P:mRNA stabilization"/>
    <property type="evidence" value="ECO:0007669"/>
    <property type="project" value="TreeGrafter"/>
</dbReference>
<evidence type="ECO:0000256" key="3">
    <source>
        <dbReference type="ARBA" id="ARBA00022679"/>
    </source>
</evidence>
<dbReference type="AlphaFoldDB" id="R7TL68"/>
<dbReference type="SMART" id="SM01153">
    <property type="entry name" value="DUF1693"/>
    <property type="match status" value="1"/>
</dbReference>
<reference evidence="5 7" key="2">
    <citation type="journal article" date="2013" name="Nature">
        <title>Insights into bilaterian evolution from three spiralian genomes.</title>
        <authorList>
            <person name="Simakov O."/>
            <person name="Marletaz F."/>
            <person name="Cho S.J."/>
            <person name="Edsinger-Gonzales E."/>
            <person name="Havlak P."/>
            <person name="Hellsten U."/>
            <person name="Kuo D.H."/>
            <person name="Larsson T."/>
            <person name="Lv J."/>
            <person name="Arendt D."/>
            <person name="Savage R."/>
            <person name="Osoegawa K."/>
            <person name="de Jong P."/>
            <person name="Grimwood J."/>
            <person name="Chapman J.A."/>
            <person name="Shapiro H."/>
            <person name="Aerts A."/>
            <person name="Otillar R.P."/>
            <person name="Terry A.Y."/>
            <person name="Boore J.L."/>
            <person name="Grigoriev I.V."/>
            <person name="Lindberg D.R."/>
            <person name="Seaver E.C."/>
            <person name="Weisblat D.A."/>
            <person name="Putnam N.H."/>
            <person name="Rokhsar D.S."/>
        </authorList>
    </citation>
    <scope>NUCLEOTIDE SEQUENCE</scope>
    <source>
        <strain evidence="5 7">I ESC-2004</strain>
    </source>
</reference>
<dbReference type="EMBL" id="AMQN01002489">
    <property type="status" value="NOT_ANNOTATED_CDS"/>
    <property type="molecule type" value="Genomic_DNA"/>
</dbReference>
<dbReference type="PANTHER" id="PTHR12974">
    <property type="entry name" value="PRION-LIKE- Q/N-RICH -DOMAIN-BEARING PROTEIN PROTEIN 44"/>
    <property type="match status" value="1"/>
</dbReference>
<name>R7TL68_CAPTE</name>
<dbReference type="STRING" id="283909.R7TL68"/>
<gene>
    <name evidence="5" type="ORF">CAPTEDRAFT_128073</name>
</gene>
<organism evidence="5">
    <name type="scientific">Capitella teleta</name>
    <name type="common">Polychaete worm</name>
    <dbReference type="NCBI Taxonomy" id="283909"/>
    <lineage>
        <taxon>Eukaryota</taxon>
        <taxon>Metazoa</taxon>
        <taxon>Spiralia</taxon>
        <taxon>Lophotrochozoa</taxon>
        <taxon>Annelida</taxon>
        <taxon>Polychaeta</taxon>
        <taxon>Sedentaria</taxon>
        <taxon>Scolecida</taxon>
        <taxon>Capitellidae</taxon>
        <taxon>Capitella</taxon>
    </lineage>
</organism>
<evidence type="ECO:0000313" key="7">
    <source>
        <dbReference type="Proteomes" id="UP000014760"/>
    </source>
</evidence>
<evidence type="ECO:0000313" key="5">
    <source>
        <dbReference type="EMBL" id="ELT94593.1"/>
    </source>
</evidence>